<organism evidence="4 5">
    <name type="scientific">Tepidibacillus fermentans</name>
    <dbReference type="NCBI Taxonomy" id="1281767"/>
    <lineage>
        <taxon>Bacteria</taxon>
        <taxon>Bacillati</taxon>
        <taxon>Bacillota</taxon>
        <taxon>Bacilli</taxon>
        <taxon>Bacillales</taxon>
        <taxon>Bacillaceae</taxon>
        <taxon>Tepidibacillus</taxon>
    </lineage>
</organism>
<dbReference type="RefSeq" id="WP_132770413.1">
    <property type="nucleotide sequence ID" value="NZ_SMAB01000024.1"/>
</dbReference>
<accession>A0A4R3K7J6</accession>
<dbReference type="Gene3D" id="3.30.70.270">
    <property type="match status" value="1"/>
</dbReference>
<comment type="caution">
    <text evidence="4">The sequence shown here is derived from an EMBL/GenBank/DDBJ whole genome shotgun (WGS) entry which is preliminary data.</text>
</comment>
<dbReference type="EMBL" id="SMAB01000024">
    <property type="protein sequence ID" value="TCS78936.1"/>
    <property type="molecule type" value="Genomic_DNA"/>
</dbReference>
<evidence type="ECO:0000313" key="4">
    <source>
        <dbReference type="EMBL" id="TCS78936.1"/>
    </source>
</evidence>
<protein>
    <recommendedName>
        <fullName evidence="3">Cas10/Cmr2 second palm domain-containing protein</fullName>
    </recommendedName>
</protein>
<keyword evidence="2" id="KW-0051">Antiviral defense</keyword>
<feature type="domain" description="Cas10/Cmr2 second palm" evidence="3">
    <location>
        <begin position="195"/>
        <end position="352"/>
    </location>
</feature>
<dbReference type="GO" id="GO:0000166">
    <property type="term" value="F:nucleotide binding"/>
    <property type="evidence" value="ECO:0007669"/>
    <property type="project" value="UniProtKB-KW"/>
</dbReference>
<evidence type="ECO:0000313" key="5">
    <source>
        <dbReference type="Proteomes" id="UP000295788"/>
    </source>
</evidence>
<proteinExistence type="predicted"/>
<sequence>MEYIVLSEISRKQDFIFRSNKLKENIGASIIIKYITEELSNKYVTQFHGDVIYEAGGKVLYRFKELDSVKNFVREFSKEVVIEFSGIELFIIHQAFDPKVDEISTIIDEAYKKLERKKSERKTTARQISFGLHKICHSTQMPATYIDGGKPISSEIHKKIEFSKKHESYFSNLLPKGYKYPLEFDDLKGAEKSFIAVVYIDGNQMGKKLKLFKELHRYTGEISLEQHNEMYLHKLAEFSQNIADAYEEAFKEMTNVLSRDQQLLQEKLKIDQAMLPIRPLIVAGDDITYVTNGEIGIETARIFLEKLSSKHLTISDTENIPLNASAGVAIVKSHYPFSKAYKLAEELSENGKRRILSDYKEKDFSILDWHIVYGELSGSLQQIRKQYYQLKDTEGTPFSLTMKPLYLNNKDSFRSYSNFKESLKNISKSDVARSKLKELREVFKEGPSRSKVFIEINQLNSLFNYLGNMQLTNGFTTDHVCLYFDAIEMMDLFIEIKEEK</sequence>
<dbReference type="InterPro" id="IPR054767">
    <property type="entry name" value="Cas10-Cmr2_palm2"/>
</dbReference>
<dbReference type="Proteomes" id="UP000295788">
    <property type="component" value="Unassembled WGS sequence"/>
</dbReference>
<dbReference type="OrthoDB" id="442064at2"/>
<gene>
    <name evidence="4" type="ORF">EDD72_12415</name>
</gene>
<keyword evidence="1" id="KW-0547">Nucleotide-binding</keyword>
<dbReference type="Pfam" id="PF22335">
    <property type="entry name" value="Cas10-Cmr2_palm2"/>
    <property type="match status" value="1"/>
</dbReference>
<evidence type="ECO:0000256" key="2">
    <source>
        <dbReference type="ARBA" id="ARBA00023118"/>
    </source>
</evidence>
<evidence type="ECO:0000256" key="1">
    <source>
        <dbReference type="ARBA" id="ARBA00022741"/>
    </source>
</evidence>
<dbReference type="GO" id="GO:0051607">
    <property type="term" value="P:defense response to virus"/>
    <property type="evidence" value="ECO:0007669"/>
    <property type="project" value="UniProtKB-KW"/>
</dbReference>
<name>A0A4R3K7J6_9BACI</name>
<reference evidence="4 5" key="1">
    <citation type="submission" date="2019-03" db="EMBL/GenBank/DDBJ databases">
        <title>Genomic Encyclopedia of Type Strains, Phase IV (KMG-IV): sequencing the most valuable type-strain genomes for metagenomic binning, comparative biology and taxonomic classification.</title>
        <authorList>
            <person name="Goeker M."/>
        </authorList>
    </citation>
    <scope>NUCLEOTIDE SEQUENCE [LARGE SCALE GENOMIC DNA]</scope>
    <source>
        <strain evidence="4 5">DSM 23802</strain>
    </source>
</reference>
<keyword evidence="5" id="KW-1185">Reference proteome</keyword>
<dbReference type="InterPro" id="IPR043128">
    <property type="entry name" value="Rev_trsase/Diguanyl_cyclase"/>
</dbReference>
<dbReference type="AlphaFoldDB" id="A0A4R3K7J6"/>
<evidence type="ECO:0000259" key="3">
    <source>
        <dbReference type="Pfam" id="PF22335"/>
    </source>
</evidence>